<comment type="caution">
    <text evidence="1">The sequence shown here is derived from an EMBL/GenBank/DDBJ whole genome shotgun (WGS) entry which is preliminary data.</text>
</comment>
<evidence type="ECO:0000313" key="1">
    <source>
        <dbReference type="EMBL" id="CAF0936539.1"/>
    </source>
</evidence>
<keyword evidence="4" id="KW-1185">Reference proteome</keyword>
<evidence type="ECO:0000313" key="4">
    <source>
        <dbReference type="Proteomes" id="UP000663870"/>
    </source>
</evidence>
<reference evidence="1" key="1">
    <citation type="submission" date="2021-02" db="EMBL/GenBank/DDBJ databases">
        <authorList>
            <person name="Nowell W R."/>
        </authorList>
    </citation>
    <scope>NUCLEOTIDE SEQUENCE</scope>
</reference>
<proteinExistence type="predicted"/>
<dbReference type="EMBL" id="CAJNOL010000391">
    <property type="protein sequence ID" value="CAF1043441.1"/>
    <property type="molecule type" value="Genomic_DNA"/>
</dbReference>
<sequence>MKRYLFTATLLEGPICNPSWNDIDIDNLIQNDYEIDLDLSNCQSHLKMFIDVDQCRHYIASRQNDLILLITSNRNGRTILPSIYDRILNTYILRSDWYDYEWGLDYIESLQMFDDDQCMLTRIVRDLAQYFLDEASRLPAEEALKHLNWAKKLYIQADQEPCHRSSQFTSTILNYINHQLDYLEPIVGASNNDYEDD</sequence>
<name>A0A814C630_9BILA</name>
<accession>A0A814C630</accession>
<dbReference type="AlphaFoldDB" id="A0A814C630"/>
<evidence type="ECO:0000313" key="3">
    <source>
        <dbReference type="Proteomes" id="UP000663854"/>
    </source>
</evidence>
<dbReference type="Proteomes" id="UP000663870">
    <property type="component" value="Unassembled WGS sequence"/>
</dbReference>
<dbReference type="EMBL" id="CAJNOH010000190">
    <property type="protein sequence ID" value="CAF0936539.1"/>
    <property type="molecule type" value="Genomic_DNA"/>
</dbReference>
<protein>
    <submittedName>
        <fullName evidence="1">Uncharacterized protein</fullName>
    </submittedName>
</protein>
<dbReference type="Proteomes" id="UP000663854">
    <property type="component" value="Unassembled WGS sequence"/>
</dbReference>
<organism evidence="1 3">
    <name type="scientific">Rotaria sordida</name>
    <dbReference type="NCBI Taxonomy" id="392033"/>
    <lineage>
        <taxon>Eukaryota</taxon>
        <taxon>Metazoa</taxon>
        <taxon>Spiralia</taxon>
        <taxon>Gnathifera</taxon>
        <taxon>Rotifera</taxon>
        <taxon>Eurotatoria</taxon>
        <taxon>Bdelloidea</taxon>
        <taxon>Philodinida</taxon>
        <taxon>Philodinidae</taxon>
        <taxon>Rotaria</taxon>
    </lineage>
</organism>
<evidence type="ECO:0000313" key="2">
    <source>
        <dbReference type="EMBL" id="CAF1043441.1"/>
    </source>
</evidence>
<gene>
    <name evidence="2" type="ORF">JXQ802_LOCUS16272</name>
    <name evidence="1" type="ORF">PYM288_LOCUS11346</name>
</gene>